<name>A0A8D1VXC1_PIG</name>
<evidence type="ECO:0000256" key="35">
    <source>
        <dbReference type="ARBA" id="ARBA00044987"/>
    </source>
</evidence>
<evidence type="ECO:0000256" key="17">
    <source>
        <dbReference type="ARBA" id="ARBA00023027"/>
    </source>
</evidence>
<comment type="catalytic activity">
    <reaction evidence="28">
        <text>dopamine(out) = dopamine(in)</text>
        <dbReference type="Rhea" id="RHEA:73863"/>
        <dbReference type="ChEBI" id="CHEBI:59905"/>
    </reaction>
</comment>
<comment type="catalytic activity">
    <reaction evidence="23">
        <text>a 1,2-diacyl-sn-glycero-3-phospho-L-serine(in) = a 1,2-diacyl-sn-glycero-3-phospho-L-serine(out)</text>
        <dbReference type="Rhea" id="RHEA:38663"/>
        <dbReference type="ChEBI" id="CHEBI:57262"/>
    </reaction>
</comment>
<keyword evidence="11" id="KW-0053">Apoptosis</keyword>
<evidence type="ECO:0000256" key="3">
    <source>
        <dbReference type="ARBA" id="ARBA00004651"/>
    </source>
</evidence>
<keyword evidence="15" id="KW-0832">Ubl conjugation</keyword>
<evidence type="ECO:0000256" key="29">
    <source>
        <dbReference type="ARBA" id="ARBA00036634"/>
    </source>
</evidence>
<evidence type="ECO:0000256" key="4">
    <source>
        <dbReference type="ARBA" id="ARBA00007780"/>
    </source>
</evidence>
<evidence type="ECO:0000256" key="15">
    <source>
        <dbReference type="ARBA" id="ARBA00022843"/>
    </source>
</evidence>
<dbReference type="GO" id="GO:0006915">
    <property type="term" value="P:apoptotic process"/>
    <property type="evidence" value="ECO:0007669"/>
    <property type="project" value="UniProtKB-KW"/>
</dbReference>
<keyword evidence="9" id="KW-0597">Phosphoprotein</keyword>
<keyword evidence="21" id="KW-0472">Membrane</keyword>
<evidence type="ECO:0000256" key="19">
    <source>
        <dbReference type="ARBA" id="ARBA00023114"/>
    </source>
</evidence>
<sequence>MAVPPVYADLGKSARDVFTKGYGFDQKKKKIDLKIKSENGLEFTSSGSANPETTRVMGSLETKYRWTEYGLTFPETLLWKITKLKTGYKREHVNLGCNVDFNIAGPSILGALVLAYEGWLAGYQMNSETTKSRVTQSNFAVGYKTDEFQLHTKVNDGTVWRLHLSEGEQEVGGGS</sequence>
<dbReference type="PANTHER" id="PTHR11743">
    <property type="entry name" value="VOLTAGE-DEPENDENT ANION-SELECTIVE CHANNEL"/>
    <property type="match status" value="1"/>
</dbReference>
<evidence type="ECO:0000256" key="5">
    <source>
        <dbReference type="ARBA" id="ARBA00022448"/>
    </source>
</evidence>
<evidence type="ECO:0000256" key="34">
    <source>
        <dbReference type="ARBA" id="ARBA00044941"/>
    </source>
</evidence>
<keyword evidence="19" id="KW-0626">Porin</keyword>
<dbReference type="Proteomes" id="UP000694723">
    <property type="component" value="Unplaced"/>
</dbReference>
<dbReference type="AlphaFoldDB" id="A0A8D1VXC1"/>
<evidence type="ECO:0000256" key="16">
    <source>
        <dbReference type="ARBA" id="ARBA00022990"/>
    </source>
</evidence>
<comment type="subunit">
    <text evidence="37">Homodimer and homotrimer; in response to cyclic AMP or calcium; oligomerization is required for scramblase activity. Component of the mitochondrial permeability transition pore complex (mPTPC), at least composed of SPG7, VDAC1 and PPIF. Interacts with SPG7, NIPSNAP2 and SLC25A30. Interacts with hexokinases including HK1. The HK1-VDAC1 complex interacts with ATF2. Interacts with BCL2L1. Interacts with BAK1. Interacts with RTL10/BOP (via BH3 domain). Interacts with amyloid-beta and APP; induces VDAC1 dephosphorylation. Interacts with TMEM41B. Interacts with BCAP31. Interacts with HSPA9; this interaction couples ITPR1 to VDAC1.</text>
</comment>
<evidence type="ECO:0000256" key="2">
    <source>
        <dbReference type="ARBA" id="ARBA00004374"/>
    </source>
</evidence>
<evidence type="ECO:0000256" key="25">
    <source>
        <dbReference type="ARBA" id="ARBA00034269"/>
    </source>
</evidence>
<comment type="subcellular location">
    <subcellularLocation>
        <location evidence="3">Cell membrane</location>
        <topology evidence="3">Multi-pass membrane protein</topology>
    </subcellularLocation>
    <subcellularLocation>
        <location evidence="1">Membrane raft</location>
        <topology evidence="1">Multi-pass membrane protein</topology>
    </subcellularLocation>
    <subcellularLocation>
        <location evidence="2">Mitochondrion outer membrane</location>
        <topology evidence="2">Multi-pass membrane protein</topology>
    </subcellularLocation>
</comment>
<evidence type="ECO:0000313" key="39">
    <source>
        <dbReference type="Proteomes" id="UP000694723"/>
    </source>
</evidence>
<evidence type="ECO:0000256" key="22">
    <source>
        <dbReference type="ARBA" id="ARBA00024167"/>
    </source>
</evidence>
<keyword evidence="10" id="KW-0812">Transmembrane</keyword>
<keyword evidence="6" id="KW-1134">Transmembrane beta strand</keyword>
<evidence type="ECO:0000256" key="26">
    <source>
        <dbReference type="ARBA" id="ARBA00034430"/>
    </source>
</evidence>
<dbReference type="Gene3D" id="2.40.160.10">
    <property type="entry name" value="Porin"/>
    <property type="match status" value="1"/>
</dbReference>
<evidence type="ECO:0000256" key="20">
    <source>
        <dbReference type="ARBA" id="ARBA00023128"/>
    </source>
</evidence>
<keyword evidence="16" id="KW-0007">Acetylation</keyword>
<evidence type="ECO:0000256" key="18">
    <source>
        <dbReference type="ARBA" id="ARBA00023065"/>
    </source>
</evidence>
<dbReference type="InterPro" id="IPR023614">
    <property type="entry name" value="Porin_dom_sf"/>
</dbReference>
<evidence type="ECO:0000256" key="30">
    <source>
        <dbReference type="ARBA" id="ARBA00036683"/>
    </source>
</evidence>
<keyword evidence="20" id="KW-0496">Mitochondrion</keyword>
<dbReference type="GO" id="GO:0005741">
    <property type="term" value="C:mitochondrial outer membrane"/>
    <property type="evidence" value="ECO:0007669"/>
    <property type="project" value="UniProtKB-SubCell"/>
</dbReference>
<comment type="catalytic activity">
    <reaction evidence="26">
        <text>K(+)(in) = K(+)(out)</text>
        <dbReference type="Rhea" id="RHEA:29463"/>
        <dbReference type="ChEBI" id="CHEBI:29103"/>
    </reaction>
</comment>
<evidence type="ECO:0000256" key="23">
    <source>
        <dbReference type="ARBA" id="ARBA00024479"/>
    </source>
</evidence>
<evidence type="ECO:0000256" key="27">
    <source>
        <dbReference type="ARBA" id="ARBA00036239"/>
    </source>
</evidence>
<keyword evidence="18" id="KW-0406">Ion transport</keyword>
<evidence type="ECO:0000256" key="13">
    <source>
        <dbReference type="ARBA" id="ARBA00022787"/>
    </source>
</evidence>
<evidence type="ECO:0000256" key="31">
    <source>
        <dbReference type="ARBA" id="ARBA00036778"/>
    </source>
</evidence>
<protein>
    <recommendedName>
        <fullName evidence="35">Non-selective voltage-gated ion channel VDAC1</fullName>
    </recommendedName>
    <alternativeName>
        <fullName evidence="36">Voltage-dependent anion-selective channel protein 1</fullName>
    </alternativeName>
</protein>
<evidence type="ECO:0000256" key="1">
    <source>
        <dbReference type="ARBA" id="ARBA00004314"/>
    </source>
</evidence>
<comment type="catalytic activity">
    <reaction evidence="24">
        <text>a 1,2-diacyl-sn-glycero-3-phosphocholine(in) = a 1,2-diacyl-sn-glycero-3-phosphocholine(out)</text>
        <dbReference type="Rhea" id="RHEA:38571"/>
        <dbReference type="ChEBI" id="CHEBI:57643"/>
    </reaction>
</comment>
<evidence type="ECO:0000256" key="6">
    <source>
        <dbReference type="ARBA" id="ARBA00022452"/>
    </source>
</evidence>
<dbReference type="GO" id="GO:0046930">
    <property type="term" value="C:pore complex"/>
    <property type="evidence" value="ECO:0007669"/>
    <property type="project" value="UniProtKB-KW"/>
</dbReference>
<comment type="catalytic activity">
    <reaction evidence="22">
        <text>chloride(in) = chloride(out)</text>
        <dbReference type="Rhea" id="RHEA:29823"/>
        <dbReference type="ChEBI" id="CHEBI:17996"/>
    </reaction>
</comment>
<evidence type="ECO:0000256" key="24">
    <source>
        <dbReference type="ARBA" id="ARBA00024631"/>
    </source>
</evidence>
<comment type="catalytic activity">
    <reaction evidence="25">
        <text>Mg(2+)(in) = Mg(2+)(out)</text>
        <dbReference type="Rhea" id="RHEA:29827"/>
        <dbReference type="ChEBI" id="CHEBI:18420"/>
    </reaction>
</comment>
<comment type="function">
    <text evidence="34">Catalyzes the scrambling of phospholipids across the outer mitochondrial membrane; the mechanism is unrelated to channel activity and is capable of translocating both anionic and zwitterionic phospholipids.</text>
</comment>
<dbReference type="CDD" id="cd07306">
    <property type="entry name" value="Porin3_VDAC"/>
    <property type="match status" value="1"/>
</dbReference>
<dbReference type="GO" id="GO:0045121">
    <property type="term" value="C:membrane raft"/>
    <property type="evidence" value="ECO:0007669"/>
    <property type="project" value="UniProtKB-SubCell"/>
</dbReference>
<evidence type="ECO:0000256" key="37">
    <source>
        <dbReference type="ARBA" id="ARBA00046417"/>
    </source>
</evidence>
<reference evidence="38" key="1">
    <citation type="submission" date="2025-08" db="UniProtKB">
        <authorList>
            <consortium name="Ensembl"/>
        </authorList>
    </citation>
    <scope>IDENTIFICATION</scope>
</reference>
<dbReference type="InterPro" id="IPR001925">
    <property type="entry name" value="Porin_Euk"/>
</dbReference>
<dbReference type="GO" id="GO:0008308">
    <property type="term" value="F:voltage-gated monoatomic anion channel activity"/>
    <property type="evidence" value="ECO:0007669"/>
    <property type="project" value="InterPro"/>
</dbReference>
<dbReference type="GO" id="GO:0005886">
    <property type="term" value="C:plasma membrane"/>
    <property type="evidence" value="ECO:0007669"/>
    <property type="project" value="UniProtKB-SubCell"/>
</dbReference>
<evidence type="ECO:0000256" key="7">
    <source>
        <dbReference type="ARBA" id="ARBA00022475"/>
    </source>
</evidence>
<keyword evidence="13" id="KW-1000">Mitochondrion outer membrane</keyword>
<dbReference type="GO" id="GO:0005524">
    <property type="term" value="F:ATP binding"/>
    <property type="evidence" value="ECO:0007669"/>
    <property type="project" value="UniProtKB-KW"/>
</dbReference>
<comment type="catalytic activity">
    <reaction evidence="30">
        <text>L-glutamate(out) = L-glutamate(in)</text>
        <dbReference type="Rhea" id="RHEA:66336"/>
        <dbReference type="ChEBI" id="CHEBI:29985"/>
    </reaction>
</comment>
<evidence type="ECO:0000256" key="8">
    <source>
        <dbReference type="ARBA" id="ARBA00022499"/>
    </source>
</evidence>
<comment type="similarity">
    <text evidence="4">Belongs to the eukaryotic mitochondrial porin family.</text>
</comment>
<dbReference type="Pfam" id="PF01459">
    <property type="entry name" value="Porin_3"/>
    <property type="match status" value="2"/>
</dbReference>
<comment type="catalytic activity">
    <reaction evidence="29">
        <text>Ca(2+)(in) = Ca(2+)(out)</text>
        <dbReference type="Rhea" id="RHEA:29671"/>
        <dbReference type="ChEBI" id="CHEBI:29108"/>
    </reaction>
</comment>
<dbReference type="GO" id="GO:0015288">
    <property type="term" value="F:porin activity"/>
    <property type="evidence" value="ECO:0007669"/>
    <property type="project" value="UniProtKB-KW"/>
</dbReference>
<evidence type="ECO:0000256" key="28">
    <source>
        <dbReference type="ARBA" id="ARBA00036483"/>
    </source>
</evidence>
<evidence type="ECO:0000256" key="10">
    <source>
        <dbReference type="ARBA" id="ARBA00022692"/>
    </source>
</evidence>
<proteinExistence type="inferred from homology"/>
<comment type="catalytic activity">
    <reaction evidence="31">
        <text>acetylcholine(in) = acetylcholine(out)</text>
        <dbReference type="Rhea" id="RHEA:74663"/>
        <dbReference type="ChEBI" id="CHEBI:15355"/>
    </reaction>
</comment>
<keyword evidence="17" id="KW-0520">NAD</keyword>
<evidence type="ECO:0000256" key="21">
    <source>
        <dbReference type="ARBA" id="ARBA00023136"/>
    </source>
</evidence>
<evidence type="ECO:0000256" key="36">
    <source>
        <dbReference type="ARBA" id="ARBA00045025"/>
    </source>
</evidence>
<comment type="catalytic activity">
    <reaction evidence="33">
        <text>ATP(in) = ATP(out)</text>
        <dbReference type="Rhea" id="RHEA:75687"/>
        <dbReference type="ChEBI" id="CHEBI:30616"/>
    </reaction>
</comment>
<evidence type="ECO:0000256" key="33">
    <source>
        <dbReference type="ARBA" id="ARBA00044897"/>
    </source>
</evidence>
<dbReference type="PANTHER" id="PTHR11743:SF13">
    <property type="entry name" value="VOLTAGE-DEPENDENT ANION-SELECTIVE CHANNEL PROTEIN 1"/>
    <property type="match status" value="1"/>
</dbReference>
<comment type="catalytic activity">
    <reaction evidence="32">
        <text>Fe(III)-[cytochrome c](out) = Fe(III)-[cytochrome c](in)</text>
        <dbReference type="Rhea" id="RHEA:79311"/>
        <dbReference type="Rhea" id="RHEA-COMP:14399"/>
        <dbReference type="ChEBI" id="CHEBI:29034"/>
    </reaction>
</comment>
<dbReference type="InterPro" id="IPR027246">
    <property type="entry name" value="Porin_Euk/Tom40"/>
</dbReference>
<evidence type="ECO:0000256" key="11">
    <source>
        <dbReference type="ARBA" id="ARBA00022703"/>
    </source>
</evidence>
<keyword evidence="14" id="KW-0067">ATP-binding</keyword>
<evidence type="ECO:0000256" key="14">
    <source>
        <dbReference type="ARBA" id="ARBA00022840"/>
    </source>
</evidence>
<keyword evidence="5" id="KW-0813">Transport</keyword>
<evidence type="ECO:0000256" key="9">
    <source>
        <dbReference type="ARBA" id="ARBA00022553"/>
    </source>
</evidence>
<keyword evidence="8" id="KW-1017">Isopeptide bond</keyword>
<keyword evidence="12" id="KW-0547">Nucleotide-binding</keyword>
<evidence type="ECO:0000256" key="12">
    <source>
        <dbReference type="ARBA" id="ARBA00022741"/>
    </source>
</evidence>
<accession>A0A8D1VXC1</accession>
<evidence type="ECO:0000313" key="38">
    <source>
        <dbReference type="Ensembl" id="ENSSSCP00060030595.1"/>
    </source>
</evidence>
<keyword evidence="7" id="KW-1003">Cell membrane</keyword>
<evidence type="ECO:0000256" key="32">
    <source>
        <dbReference type="ARBA" id="ARBA00044892"/>
    </source>
</evidence>
<comment type="catalytic activity">
    <reaction evidence="27">
        <text>Na(+)(in) = Na(+)(out)</text>
        <dbReference type="Rhea" id="RHEA:34963"/>
        <dbReference type="ChEBI" id="CHEBI:29101"/>
    </reaction>
</comment>
<organism evidence="38 39">
    <name type="scientific">Sus scrofa</name>
    <name type="common">Pig</name>
    <dbReference type="NCBI Taxonomy" id="9823"/>
    <lineage>
        <taxon>Eukaryota</taxon>
        <taxon>Metazoa</taxon>
        <taxon>Chordata</taxon>
        <taxon>Craniata</taxon>
        <taxon>Vertebrata</taxon>
        <taxon>Euteleostomi</taxon>
        <taxon>Mammalia</taxon>
        <taxon>Eutheria</taxon>
        <taxon>Laurasiatheria</taxon>
        <taxon>Artiodactyla</taxon>
        <taxon>Suina</taxon>
        <taxon>Suidae</taxon>
        <taxon>Sus</taxon>
    </lineage>
</organism>
<dbReference type="Ensembl" id="ENSSSCT00060070927.1">
    <property type="protein sequence ID" value="ENSSSCP00060030595.1"/>
    <property type="gene ID" value="ENSSSCG00060052116.1"/>
</dbReference>